<dbReference type="Gene3D" id="2.60.120.330">
    <property type="entry name" value="B-lactam Antibiotic, Isopenicillin N Synthase, Chain"/>
    <property type="match status" value="1"/>
</dbReference>
<dbReference type="Pfam" id="PF13432">
    <property type="entry name" value="TPR_16"/>
    <property type="match status" value="1"/>
</dbReference>
<feature type="compositionally biased region" description="Polar residues" evidence="2">
    <location>
        <begin position="258"/>
        <end position="269"/>
    </location>
</feature>
<gene>
    <name evidence="6" type="primary">LOC106465137</name>
</gene>
<dbReference type="RefSeq" id="XP_013780790.1">
    <property type="nucleotide sequence ID" value="XM_013925336.2"/>
</dbReference>
<evidence type="ECO:0000259" key="4">
    <source>
        <dbReference type="Pfam" id="PF05118"/>
    </source>
</evidence>
<feature type="region of interest" description="Disordered" evidence="2">
    <location>
        <begin position="228"/>
        <end position="344"/>
    </location>
</feature>
<dbReference type="SUPFAM" id="SSF48452">
    <property type="entry name" value="TPR-like"/>
    <property type="match status" value="1"/>
</dbReference>
<feature type="transmembrane region" description="Helical" evidence="3">
    <location>
        <begin position="61"/>
        <end position="81"/>
    </location>
</feature>
<dbReference type="InterPro" id="IPR027443">
    <property type="entry name" value="IPNS-like_sf"/>
</dbReference>
<organism evidence="5 6">
    <name type="scientific">Limulus polyphemus</name>
    <name type="common">Atlantic horseshoe crab</name>
    <dbReference type="NCBI Taxonomy" id="6850"/>
    <lineage>
        <taxon>Eukaryota</taxon>
        <taxon>Metazoa</taxon>
        <taxon>Ecdysozoa</taxon>
        <taxon>Arthropoda</taxon>
        <taxon>Chelicerata</taxon>
        <taxon>Merostomata</taxon>
        <taxon>Xiphosura</taxon>
        <taxon>Limulidae</taxon>
        <taxon>Limulus</taxon>
    </lineage>
</organism>
<keyword evidence="3" id="KW-1133">Transmembrane helix</keyword>
<dbReference type="Gene3D" id="1.25.40.10">
    <property type="entry name" value="Tetratricopeptide repeat domain"/>
    <property type="match status" value="1"/>
</dbReference>
<evidence type="ECO:0000256" key="3">
    <source>
        <dbReference type="SAM" id="Phobius"/>
    </source>
</evidence>
<dbReference type="Proteomes" id="UP000694941">
    <property type="component" value="Unplaced"/>
</dbReference>
<dbReference type="InterPro" id="IPR011990">
    <property type="entry name" value="TPR-like_helical_dom_sf"/>
</dbReference>
<protein>
    <submittedName>
        <fullName evidence="6">Aspartyl/asparaginyl beta-hydroxylase-like</fullName>
    </submittedName>
</protein>
<dbReference type="PANTHER" id="PTHR12366:SF29">
    <property type="entry name" value="ASPARTYL BETA-HYDROXYLASE, ISOFORM L"/>
    <property type="match status" value="1"/>
</dbReference>
<feature type="region of interest" description="Disordered" evidence="2">
    <location>
        <begin position="1"/>
        <end position="45"/>
    </location>
</feature>
<name>A0ABM1BF86_LIMPO</name>
<dbReference type="GeneID" id="106465137"/>
<dbReference type="Pfam" id="PF05118">
    <property type="entry name" value="Asp_Arg_Hydrox"/>
    <property type="match status" value="1"/>
</dbReference>
<dbReference type="PANTHER" id="PTHR12366">
    <property type="entry name" value="ASPARTYL/ASPARAGINYL BETA-HYDROXYLASE"/>
    <property type="match status" value="1"/>
</dbReference>
<feature type="domain" description="Aspartyl/asparaginy/proline hydroxylase" evidence="4">
    <location>
        <begin position="612"/>
        <end position="765"/>
    </location>
</feature>
<keyword evidence="5" id="KW-1185">Reference proteome</keyword>
<keyword evidence="3" id="KW-0812">Transmembrane</keyword>
<dbReference type="InterPro" id="IPR007803">
    <property type="entry name" value="Asp/Arg/Pro-Hydrxlase"/>
</dbReference>
<comment type="similarity">
    <text evidence="1">Belongs to the aspartyl/asparaginyl beta-hydroxylase family.</text>
</comment>
<evidence type="ECO:0000256" key="2">
    <source>
        <dbReference type="SAM" id="MobiDB-lite"/>
    </source>
</evidence>
<evidence type="ECO:0000256" key="1">
    <source>
        <dbReference type="ARBA" id="ARBA00007730"/>
    </source>
</evidence>
<evidence type="ECO:0000313" key="5">
    <source>
        <dbReference type="Proteomes" id="UP000694941"/>
    </source>
</evidence>
<reference evidence="6" key="1">
    <citation type="submission" date="2025-08" db="UniProtKB">
        <authorList>
            <consortium name="RefSeq"/>
        </authorList>
    </citation>
    <scope>IDENTIFICATION</scope>
    <source>
        <tissue evidence="6">Muscle</tissue>
    </source>
</reference>
<accession>A0ABM1BF86</accession>
<feature type="compositionally biased region" description="Basic and acidic residues" evidence="2">
    <location>
        <begin position="30"/>
        <end position="45"/>
    </location>
</feature>
<proteinExistence type="inferred from homology"/>
<dbReference type="InterPro" id="IPR039038">
    <property type="entry name" value="ASPH"/>
</dbReference>
<feature type="compositionally biased region" description="Basic and acidic residues" evidence="2">
    <location>
        <begin position="319"/>
        <end position="340"/>
    </location>
</feature>
<sequence length="778" mass="88918">MSDKEPRKRRKKKELHKKEDLSAEESVPTPREKSQEHTSKESERDVNELLVCNEPNGFAKCVFFILFSILVVAVAAVFLALHGADRGALDFMSESEHVENEEPLFHAEIHPEWEEAEEDEGWTPITETKEHEEIIEDIVEGLHEKIETPSRAEEAKLTDEETVQYISDIEDFDKEIDKRNGEENRNLADDVSVEMELKDINTETQTEEIPKDIQFVDVLEKTLNQNLPYSSEELPSPQPGASIPEEIAQSPSRDEEISSLSTNDKQSSSPHDKDDILIQEEVSEEQIIFHKSADQADQPTPPVQSDAVPETLPDVSQKTSDDDKTSEWDAQHSIREEEHTGVPASPMYEKEDITNSIDFEIKDELDEADNNLEKSPEKALKHFEELLKQHPQSPRAEYGKAQSLDRMAEQQRSNSLLEQAVAAYQDVLSMPKVPDKLYLLAANRAVDRMRFRGLLGKALNLQKHLADKYPENVNIHNQLAVTYLLVGKGQEAKKVLKKIIKKHPDIGYAKVHYGFILKTEDNNYDDGIKYLREGIATREPGVIDGRFFFHLGDALARTGKKDEAMEVYEQGVKEGVFLSAYQRSLYNVKGLKGQPWWMPEETTYYNYILLLEKNWKIIKNEALAILNEQQSGFRPESEGLRDTGDWKQFEMFARGQKFAKNCDRVPRTCALIENIPDAVGCKRGQVKFSVMQPGTHVWAHTGPTNCRLRAHLGLVIPKGVRIRVANETREWTEGKTIVFDDSFEHEVWHNGNQSRLVLIVDFWHPELTAHQKRTLTPI</sequence>
<dbReference type="SUPFAM" id="SSF51197">
    <property type="entry name" value="Clavaminate synthase-like"/>
    <property type="match status" value="1"/>
</dbReference>
<evidence type="ECO:0000313" key="6">
    <source>
        <dbReference type="RefSeq" id="XP_013780790.1"/>
    </source>
</evidence>
<keyword evidence="3" id="KW-0472">Membrane</keyword>